<dbReference type="InterPro" id="IPR003719">
    <property type="entry name" value="Phenazine_PhzF-like"/>
</dbReference>
<sequence>MSAQRRLPISRVDAFADRAFTGNPAAVMPLEEWLGDGVLQAIAAENNLAETAFLIPDESDDADYELRWFTPTTEVALCGHATLASGHVLLTAAPWRGDMRFRTRKAGILRVARNGEDAGYRMELPAYPPAPKALPQIVAALGGDAIETLWHDGGYALIVYRDADAVRALAPDMRALKKHGDILIIATARGDGDISDADVVSRAFAPGAGIDEDPVTGSAHCVLTPYWSGQLGRDHFAAYQASVRGGHVGCRLVGDRVELTGTCVTTLVGDFLL</sequence>
<feature type="active site" evidence="3">
    <location>
        <position position="50"/>
    </location>
</feature>
<comment type="similarity">
    <text evidence="1">Belongs to the PhzF family.</text>
</comment>
<name>A0A246JTA1_9SPHN</name>
<dbReference type="PANTHER" id="PTHR13774">
    <property type="entry name" value="PHENAZINE BIOSYNTHESIS PROTEIN"/>
    <property type="match status" value="1"/>
</dbReference>
<evidence type="ECO:0000256" key="1">
    <source>
        <dbReference type="ARBA" id="ARBA00008270"/>
    </source>
</evidence>
<keyword evidence="2" id="KW-0413">Isomerase</keyword>
<evidence type="ECO:0000313" key="5">
    <source>
        <dbReference type="Proteomes" id="UP000197097"/>
    </source>
</evidence>
<comment type="caution">
    <text evidence="4">The sequence shown here is derived from an EMBL/GenBank/DDBJ whole genome shotgun (WGS) entry which is preliminary data.</text>
</comment>
<dbReference type="Gene3D" id="3.10.310.10">
    <property type="entry name" value="Diaminopimelate Epimerase, Chain A, domain 1"/>
    <property type="match status" value="2"/>
</dbReference>
<dbReference type="GO" id="GO:0016853">
    <property type="term" value="F:isomerase activity"/>
    <property type="evidence" value="ECO:0007669"/>
    <property type="project" value="UniProtKB-KW"/>
</dbReference>
<dbReference type="GO" id="GO:0005737">
    <property type="term" value="C:cytoplasm"/>
    <property type="evidence" value="ECO:0007669"/>
    <property type="project" value="TreeGrafter"/>
</dbReference>
<dbReference type="AlphaFoldDB" id="A0A246JTA1"/>
<reference evidence="4 5" key="1">
    <citation type="journal article" date="2002" name="Int. J. Syst. Evol. Microbiol.">
        <title>Sphingopyxis witflariensis sp. nov., isolated from activated sludge.</title>
        <authorList>
            <person name="Kampfer P."/>
            <person name="Witzenberger R."/>
            <person name="Denner E.B."/>
            <person name="Busse H.J."/>
            <person name="Neef A."/>
        </authorList>
    </citation>
    <scope>NUCLEOTIDE SEQUENCE [LARGE SCALE GENOMIC DNA]</scope>
    <source>
        <strain evidence="4 5">DSM 14551</strain>
    </source>
</reference>
<dbReference type="PANTHER" id="PTHR13774:SF17">
    <property type="entry name" value="PHENAZINE BIOSYNTHESIS-LIKE DOMAIN-CONTAINING PROTEIN"/>
    <property type="match status" value="1"/>
</dbReference>
<keyword evidence="5" id="KW-1185">Reference proteome</keyword>
<organism evidence="4 5">
    <name type="scientific">Sphingopyxis witflariensis</name>
    <dbReference type="NCBI Taxonomy" id="173675"/>
    <lineage>
        <taxon>Bacteria</taxon>
        <taxon>Pseudomonadati</taxon>
        <taxon>Pseudomonadota</taxon>
        <taxon>Alphaproteobacteria</taxon>
        <taxon>Sphingomonadales</taxon>
        <taxon>Sphingomonadaceae</taxon>
        <taxon>Sphingopyxis</taxon>
    </lineage>
</organism>
<evidence type="ECO:0000313" key="4">
    <source>
        <dbReference type="EMBL" id="OWQ96239.1"/>
    </source>
</evidence>
<dbReference type="Proteomes" id="UP000197097">
    <property type="component" value="Unassembled WGS sequence"/>
</dbReference>
<dbReference type="SUPFAM" id="SSF54506">
    <property type="entry name" value="Diaminopimelate epimerase-like"/>
    <property type="match status" value="1"/>
</dbReference>
<gene>
    <name evidence="4" type="ORF">CDQ91_12005</name>
</gene>
<proteinExistence type="inferred from homology"/>
<dbReference type="PIRSF" id="PIRSF016184">
    <property type="entry name" value="PhzC_PhzF"/>
    <property type="match status" value="1"/>
</dbReference>
<dbReference type="EMBL" id="NISJ01000006">
    <property type="protein sequence ID" value="OWQ96239.1"/>
    <property type="molecule type" value="Genomic_DNA"/>
</dbReference>
<evidence type="ECO:0000256" key="3">
    <source>
        <dbReference type="PIRSR" id="PIRSR016184-1"/>
    </source>
</evidence>
<accession>A0A246JTA1</accession>
<protein>
    <submittedName>
        <fullName evidence="4">PhzF family phenazine biosynthesis protein</fullName>
    </submittedName>
</protein>
<dbReference type="RefSeq" id="WP_088472990.1">
    <property type="nucleotide sequence ID" value="NZ_NISJ01000006.1"/>
</dbReference>
<dbReference type="Pfam" id="PF02567">
    <property type="entry name" value="PhzC-PhzF"/>
    <property type="match status" value="1"/>
</dbReference>
<dbReference type="NCBIfam" id="TIGR00654">
    <property type="entry name" value="PhzF_family"/>
    <property type="match status" value="1"/>
</dbReference>
<evidence type="ECO:0000256" key="2">
    <source>
        <dbReference type="ARBA" id="ARBA00023235"/>
    </source>
</evidence>
<dbReference type="OrthoDB" id="9788221at2"/>